<evidence type="ECO:0000256" key="3">
    <source>
        <dbReference type="ARBA" id="ARBA00022516"/>
    </source>
</evidence>
<feature type="active site" evidence="13">
    <location>
        <position position="401"/>
    </location>
</feature>
<evidence type="ECO:0000313" key="17">
    <source>
        <dbReference type="Proteomes" id="UP000366051"/>
    </source>
</evidence>
<evidence type="ECO:0000256" key="8">
    <source>
        <dbReference type="ARBA" id="ARBA00023098"/>
    </source>
</evidence>
<evidence type="ECO:0000256" key="1">
    <source>
        <dbReference type="ARBA" id="ARBA00004651"/>
    </source>
</evidence>
<evidence type="ECO:0000313" key="16">
    <source>
        <dbReference type="EMBL" id="QGG48616.1"/>
    </source>
</evidence>
<feature type="transmembrane region" description="Helical" evidence="13">
    <location>
        <begin position="7"/>
        <end position="25"/>
    </location>
</feature>
<dbReference type="GO" id="GO:0005886">
    <property type="term" value="C:plasma membrane"/>
    <property type="evidence" value="ECO:0007669"/>
    <property type="project" value="UniProtKB-SubCell"/>
</dbReference>
<dbReference type="PROSITE" id="PS50035">
    <property type="entry name" value="PLD"/>
    <property type="match status" value="2"/>
</dbReference>
<name>A0A5Q2N4S9_9FIRM</name>
<organism evidence="16 17">
    <name type="scientific">Heliorestis convoluta</name>
    <dbReference type="NCBI Taxonomy" id="356322"/>
    <lineage>
        <taxon>Bacteria</taxon>
        <taxon>Bacillati</taxon>
        <taxon>Bacillota</taxon>
        <taxon>Clostridia</taxon>
        <taxon>Eubacteriales</taxon>
        <taxon>Heliobacteriaceae</taxon>
        <taxon>Heliorestis</taxon>
    </lineage>
</organism>
<feature type="active site" evidence="13">
    <location>
        <position position="222"/>
    </location>
</feature>
<dbReference type="EC" id="2.7.8.-" evidence="13 14"/>
<gene>
    <name evidence="16" type="primary">cls</name>
    <name evidence="16" type="ORF">FTV88_2523</name>
</gene>
<comment type="catalytic activity">
    <reaction evidence="13">
        <text>2 a 1,2-diacyl-sn-glycero-3-phospho-(1'-sn-glycerol) = a cardiolipin + glycerol</text>
        <dbReference type="Rhea" id="RHEA:31451"/>
        <dbReference type="ChEBI" id="CHEBI:17754"/>
        <dbReference type="ChEBI" id="CHEBI:62237"/>
        <dbReference type="ChEBI" id="CHEBI:64716"/>
    </reaction>
</comment>
<feature type="domain" description="PLD phosphodiesterase" evidence="15">
    <location>
        <begin position="217"/>
        <end position="244"/>
    </location>
</feature>
<evidence type="ECO:0000256" key="12">
    <source>
        <dbReference type="ARBA" id="ARBA00057569"/>
    </source>
</evidence>
<dbReference type="InterPro" id="IPR001736">
    <property type="entry name" value="PLipase_D/transphosphatidylase"/>
</dbReference>
<dbReference type="InterPro" id="IPR027379">
    <property type="entry name" value="CLS_N"/>
</dbReference>
<evidence type="ECO:0000256" key="13">
    <source>
        <dbReference type="HAMAP-Rule" id="MF_01916"/>
    </source>
</evidence>
<keyword evidence="5 13" id="KW-0812">Transmembrane</keyword>
<keyword evidence="11 13" id="KW-1208">Phospholipid metabolism</keyword>
<dbReference type="SMART" id="SM00155">
    <property type="entry name" value="PLDc"/>
    <property type="match status" value="2"/>
</dbReference>
<keyword evidence="7 13" id="KW-1133">Transmembrane helix</keyword>
<dbReference type="HAMAP" id="MF_01916">
    <property type="entry name" value="Cardiolipin_synth_Cls"/>
    <property type="match status" value="1"/>
</dbReference>
<evidence type="ECO:0000256" key="14">
    <source>
        <dbReference type="NCBIfam" id="TIGR04265"/>
    </source>
</evidence>
<keyword evidence="6" id="KW-0677">Repeat</keyword>
<evidence type="ECO:0000256" key="6">
    <source>
        <dbReference type="ARBA" id="ARBA00022737"/>
    </source>
</evidence>
<keyword evidence="9 13" id="KW-0472">Membrane</keyword>
<proteinExistence type="inferred from homology"/>
<dbReference type="FunFam" id="3.30.870.10:FF:000021">
    <property type="entry name" value="Cardiolipin synthase"/>
    <property type="match status" value="1"/>
</dbReference>
<keyword evidence="4 13" id="KW-0808">Transferase</keyword>
<feature type="domain" description="PLD phosphodiesterase" evidence="15">
    <location>
        <begin position="394"/>
        <end position="421"/>
    </location>
</feature>
<dbReference type="Proteomes" id="UP000366051">
    <property type="component" value="Chromosome"/>
</dbReference>
<dbReference type="PANTHER" id="PTHR21248:SF22">
    <property type="entry name" value="PHOSPHOLIPASE D"/>
    <property type="match status" value="1"/>
</dbReference>
<comment type="subcellular location">
    <subcellularLocation>
        <location evidence="1 13">Cell membrane</location>
        <topology evidence="1 13">Multi-pass membrane protein</topology>
    </subcellularLocation>
</comment>
<dbReference type="GO" id="GO:0008808">
    <property type="term" value="F:cardiolipin synthase activity"/>
    <property type="evidence" value="ECO:0007669"/>
    <property type="project" value="UniProtKB-UniRule"/>
</dbReference>
<dbReference type="InterPro" id="IPR030874">
    <property type="entry name" value="Cardiolipin_synth_Firmi"/>
</dbReference>
<dbReference type="Pfam" id="PF13396">
    <property type="entry name" value="PLDc_N"/>
    <property type="match status" value="1"/>
</dbReference>
<evidence type="ECO:0000256" key="10">
    <source>
        <dbReference type="ARBA" id="ARBA00023209"/>
    </source>
</evidence>
<evidence type="ECO:0000256" key="4">
    <source>
        <dbReference type="ARBA" id="ARBA00022679"/>
    </source>
</evidence>
<comment type="function">
    <text evidence="12 13">Catalyzes the reversible phosphatidyl group transfer from one phosphatidylglycerol molecule to another to form cardiolipin (CL) (diphosphatidylglycerol) and glycerol.</text>
</comment>
<protein>
    <recommendedName>
        <fullName evidence="13 14">Cardiolipin synthase</fullName>
        <shortName evidence="13">CL synthase</shortName>
        <ecNumber evidence="13 14">2.7.8.-</ecNumber>
    </recommendedName>
</protein>
<dbReference type="CDD" id="cd09112">
    <property type="entry name" value="PLDc_CLS_2"/>
    <property type="match status" value="1"/>
</dbReference>
<keyword evidence="3 13" id="KW-0444">Lipid biosynthesis</keyword>
<dbReference type="SUPFAM" id="SSF56024">
    <property type="entry name" value="Phospholipase D/nuclease"/>
    <property type="match status" value="2"/>
</dbReference>
<evidence type="ECO:0000256" key="5">
    <source>
        <dbReference type="ARBA" id="ARBA00022692"/>
    </source>
</evidence>
<evidence type="ECO:0000259" key="15">
    <source>
        <dbReference type="PROSITE" id="PS50035"/>
    </source>
</evidence>
<evidence type="ECO:0000256" key="2">
    <source>
        <dbReference type="ARBA" id="ARBA00022475"/>
    </source>
</evidence>
<sequence>MTTLEELNTFLYPLNIISAIVVIFLERRNVAATWAWLMVLLFLPGIGFLLYLVLGQSLRRRRIFKIKEEEIKAIEKRVDKQKSLLLQGEMAYKDPETLCYQDMIFMNLNSNYAIYTQDNSVEIYTEGQSKFHSLLQSIEKAKDHIHLLYYIVRNDSIGKKILEALIRKAKEGVQVRVLYDHVGSSGLHKTFINQLIEAGGEVRAFFPSRIPYVNIRLNYRNHRKLVIIDGVHGFVGGFNIGDEYLGLDKHLGYWRDSHLKVTGSAVHMMQARFILDWNLSSPSRIEFSPAYFPKPEKAGSIGMQIVSSGPTSEWQHIKNGYLKMIHSAKESIYIQTPYFIPDDSLLAALKIAALSGVDVRIMLPSKSDHMLIYWASHSYLGELLASGVKCYLYEKGFLHAKVMTIDGKVSSIGSANIDIRSFKLNFEINAFIYDSATTKQLNEIFFQDARNCGEVTLDEYDNQPFTIRMKESLARLLSPIL</sequence>
<keyword evidence="8 13" id="KW-0443">Lipid metabolism</keyword>
<dbReference type="NCBIfam" id="TIGR04265">
    <property type="entry name" value="bac_cardiolipin"/>
    <property type="match status" value="1"/>
</dbReference>
<dbReference type="CDD" id="cd09110">
    <property type="entry name" value="PLDc_CLS_1"/>
    <property type="match status" value="1"/>
</dbReference>
<accession>A0A5Q2N4S9</accession>
<dbReference type="RefSeq" id="WP_153725753.1">
    <property type="nucleotide sequence ID" value="NZ_CP045875.1"/>
</dbReference>
<dbReference type="KEGG" id="hcv:FTV88_2523"/>
<evidence type="ECO:0000256" key="9">
    <source>
        <dbReference type="ARBA" id="ARBA00023136"/>
    </source>
</evidence>
<comment type="similarity">
    <text evidence="13">Belongs to the phospholipase D family. Cardiolipin synthase subfamily.</text>
</comment>
<dbReference type="InterPro" id="IPR025202">
    <property type="entry name" value="PLD-like_dom"/>
</dbReference>
<feature type="active site" evidence="13">
    <location>
        <position position="406"/>
    </location>
</feature>
<dbReference type="InterPro" id="IPR022924">
    <property type="entry name" value="Cardiolipin_synthase"/>
</dbReference>
<dbReference type="FunFam" id="3.30.870.10:FF:000014">
    <property type="entry name" value="Cardiolipin synthase"/>
    <property type="match status" value="1"/>
</dbReference>
<dbReference type="AlphaFoldDB" id="A0A5Q2N4S9"/>
<keyword evidence="17" id="KW-1185">Reference proteome</keyword>
<keyword evidence="10 13" id="KW-0594">Phospholipid biosynthesis</keyword>
<dbReference type="PANTHER" id="PTHR21248">
    <property type="entry name" value="CARDIOLIPIN SYNTHASE"/>
    <property type="match status" value="1"/>
</dbReference>
<feature type="transmembrane region" description="Helical" evidence="13">
    <location>
        <begin position="31"/>
        <end position="54"/>
    </location>
</feature>
<feature type="active site" evidence="13">
    <location>
        <position position="224"/>
    </location>
</feature>
<dbReference type="Pfam" id="PF13091">
    <property type="entry name" value="PLDc_2"/>
    <property type="match status" value="2"/>
</dbReference>
<feature type="active site" evidence="13">
    <location>
        <position position="229"/>
    </location>
</feature>
<dbReference type="Gene3D" id="3.30.870.10">
    <property type="entry name" value="Endonuclease Chain A"/>
    <property type="match status" value="2"/>
</dbReference>
<dbReference type="EMBL" id="CP045875">
    <property type="protein sequence ID" value="QGG48616.1"/>
    <property type="molecule type" value="Genomic_DNA"/>
</dbReference>
<reference evidence="17" key="1">
    <citation type="submission" date="2019-11" db="EMBL/GenBank/DDBJ databases">
        <title>Genome sequence of Heliorestis convoluta strain HH, an alkaliphilic and minimalistic phototrophic bacterium from a soda lake in Egypt.</title>
        <authorList>
            <person name="Dewey E.D."/>
            <person name="Stokes L.M."/>
            <person name="Burchell B.M."/>
            <person name="Shaffer K.N."/>
            <person name="Huntington A.M."/>
            <person name="Baker J.M."/>
            <person name="Nadendla S."/>
            <person name="Giglio M.G."/>
            <person name="Touchman J.W."/>
            <person name="Blankenship R.E."/>
            <person name="Madigan M.T."/>
            <person name="Sattley W.M."/>
        </authorList>
    </citation>
    <scope>NUCLEOTIDE SEQUENCE [LARGE SCALE GENOMIC DNA]</scope>
    <source>
        <strain evidence="17">HH</strain>
    </source>
</reference>
<evidence type="ECO:0000256" key="7">
    <source>
        <dbReference type="ARBA" id="ARBA00022989"/>
    </source>
</evidence>
<dbReference type="OrthoDB" id="9762009at2"/>
<evidence type="ECO:0000256" key="11">
    <source>
        <dbReference type="ARBA" id="ARBA00023264"/>
    </source>
</evidence>
<dbReference type="GO" id="GO:0032049">
    <property type="term" value="P:cardiolipin biosynthetic process"/>
    <property type="evidence" value="ECO:0007669"/>
    <property type="project" value="UniProtKB-UniRule"/>
</dbReference>
<feature type="active site" evidence="13">
    <location>
        <position position="399"/>
    </location>
</feature>
<keyword evidence="2 13" id="KW-1003">Cell membrane</keyword>